<dbReference type="InterPro" id="IPR036526">
    <property type="entry name" value="C-N_Hydrolase_sf"/>
</dbReference>
<feature type="domain" description="CN hydrolase" evidence="4">
    <location>
        <begin position="8"/>
        <end position="281"/>
    </location>
</feature>
<dbReference type="PROSITE" id="PS50263">
    <property type="entry name" value="CN_HYDROLASE"/>
    <property type="match status" value="1"/>
</dbReference>
<dbReference type="Pfam" id="PF00795">
    <property type="entry name" value="CN_hydrolase"/>
    <property type="match status" value="1"/>
</dbReference>
<organism evidence="5 6">
    <name type="scientific">Microbacterium testaceum</name>
    <name type="common">Aureobacterium testaceum</name>
    <name type="synonym">Brevibacterium testaceum</name>
    <dbReference type="NCBI Taxonomy" id="2033"/>
    <lineage>
        <taxon>Bacteria</taxon>
        <taxon>Bacillati</taxon>
        <taxon>Actinomycetota</taxon>
        <taxon>Actinomycetes</taxon>
        <taxon>Micrococcales</taxon>
        <taxon>Microbacteriaceae</taxon>
        <taxon>Microbacterium</taxon>
    </lineage>
</organism>
<dbReference type="OrthoDB" id="9811121at2"/>
<dbReference type="RefSeq" id="WP_103206574.1">
    <property type="nucleotide sequence ID" value="NZ_BJML01000001.1"/>
</dbReference>
<dbReference type="EMBL" id="BJML01000001">
    <property type="protein sequence ID" value="GEB44323.1"/>
    <property type="molecule type" value="Genomic_DNA"/>
</dbReference>
<gene>
    <name evidence="5" type="ORF">MTE01_02680</name>
</gene>
<dbReference type="GeneID" id="57142981"/>
<keyword evidence="2" id="KW-0378">Hydrolase</keyword>
<dbReference type="CDD" id="cd07564">
    <property type="entry name" value="nitrilases_CHs"/>
    <property type="match status" value="1"/>
</dbReference>
<dbReference type="Gene3D" id="3.60.110.10">
    <property type="entry name" value="Carbon-nitrogen hydrolase"/>
    <property type="match status" value="1"/>
</dbReference>
<dbReference type="PROSITE" id="PS00920">
    <property type="entry name" value="NITRIL_CHT_1"/>
    <property type="match status" value="1"/>
</dbReference>
<evidence type="ECO:0000256" key="1">
    <source>
        <dbReference type="ARBA" id="ARBA00008129"/>
    </source>
</evidence>
<reference evidence="5 6" key="1">
    <citation type="submission" date="2019-06" db="EMBL/GenBank/DDBJ databases">
        <title>Whole genome shotgun sequence of Microbacterium testaceum NBRC 12675.</title>
        <authorList>
            <person name="Hosoyama A."/>
            <person name="Uohara A."/>
            <person name="Ohji S."/>
            <person name="Ichikawa N."/>
        </authorList>
    </citation>
    <scope>NUCLEOTIDE SEQUENCE [LARGE SCALE GENOMIC DNA]</scope>
    <source>
        <strain evidence="5 6">NBRC 12675</strain>
    </source>
</reference>
<evidence type="ECO:0000259" key="4">
    <source>
        <dbReference type="PROSITE" id="PS50263"/>
    </source>
</evidence>
<protein>
    <submittedName>
        <fullName evidence="5">Nitrilase</fullName>
    </submittedName>
</protein>
<sequence length="338" mass="36294">MPDYRKSFRAAAVQAEPVWNDLDGGIDKLEAFARDARDGGAEIVAFPEVWLPGYPWFLWLDSVAWQSQFVVPYAANSLEIGSPEWQRLESVARSLGISLAFGFSERSGGSLYMGQAVIDADGRTLSTRRKLKPTHVERTQFGDGDGSDVVVVDTPVGRVGSLNCWEHLQPLTKYAMFSQDEQLHVAAWPSFSIFGGAVNALGPEVNVGASRQYAVEGQTFVLAPCATVGPAAQELFADTDAKRAMLPLGGGYARIFGPDGSSLADPLAPDEEGILFADIDYSAILAAKNAADPVGHYSRPDVFTLHHRDTGRLPKVAASARDIPAAEPVVADDLVSAE</sequence>
<dbReference type="PANTHER" id="PTHR46044:SF14">
    <property type="entry name" value="ARYLACETONITRILASE"/>
    <property type="match status" value="1"/>
</dbReference>
<evidence type="ECO:0000313" key="6">
    <source>
        <dbReference type="Proteomes" id="UP000319525"/>
    </source>
</evidence>
<dbReference type="InterPro" id="IPR044149">
    <property type="entry name" value="Nitrilases_CHs"/>
</dbReference>
<proteinExistence type="inferred from homology"/>
<comment type="caution">
    <text evidence="5">The sequence shown here is derived from an EMBL/GenBank/DDBJ whole genome shotgun (WGS) entry which is preliminary data.</text>
</comment>
<dbReference type="InterPro" id="IPR000132">
    <property type="entry name" value="Nitrilase/CN_hydratase_CS"/>
</dbReference>
<dbReference type="GO" id="GO:0000257">
    <property type="term" value="F:nitrilase activity"/>
    <property type="evidence" value="ECO:0007669"/>
    <property type="project" value="UniProtKB-ARBA"/>
</dbReference>
<evidence type="ECO:0000256" key="2">
    <source>
        <dbReference type="ARBA" id="ARBA00022801"/>
    </source>
</evidence>
<name>A0A4Y3QI17_MICTE</name>
<dbReference type="Proteomes" id="UP000319525">
    <property type="component" value="Unassembled WGS sequence"/>
</dbReference>
<accession>A0A4Y3QI17</accession>
<evidence type="ECO:0000313" key="5">
    <source>
        <dbReference type="EMBL" id="GEB44323.1"/>
    </source>
</evidence>
<comment type="similarity">
    <text evidence="1">Belongs to the carbon-nitrogen hydrolase superfamily. Nitrilase family.</text>
</comment>
<dbReference type="AlphaFoldDB" id="A0A4Y3QI17"/>
<dbReference type="InterPro" id="IPR003010">
    <property type="entry name" value="C-N_Hydrolase"/>
</dbReference>
<dbReference type="SUPFAM" id="SSF56317">
    <property type="entry name" value="Carbon-nitrogen hydrolase"/>
    <property type="match status" value="1"/>
</dbReference>
<dbReference type="PANTHER" id="PTHR46044">
    <property type="entry name" value="NITRILASE"/>
    <property type="match status" value="1"/>
</dbReference>
<feature type="active site" description="Proton acceptor" evidence="3">
    <location>
        <position position="48"/>
    </location>
</feature>
<evidence type="ECO:0000256" key="3">
    <source>
        <dbReference type="PROSITE-ProRule" id="PRU10139"/>
    </source>
</evidence>